<reference evidence="1" key="2">
    <citation type="journal article" date="2021" name="PeerJ">
        <title>Extensive microbial diversity within the chicken gut microbiome revealed by metagenomics and culture.</title>
        <authorList>
            <person name="Gilroy R."/>
            <person name="Ravi A."/>
            <person name="Getino M."/>
            <person name="Pursley I."/>
            <person name="Horton D.L."/>
            <person name="Alikhan N.F."/>
            <person name="Baker D."/>
            <person name="Gharbi K."/>
            <person name="Hall N."/>
            <person name="Watson M."/>
            <person name="Adriaenssens E.M."/>
            <person name="Foster-Nyarko E."/>
            <person name="Jarju S."/>
            <person name="Secka A."/>
            <person name="Antonio M."/>
            <person name="Oren A."/>
            <person name="Chaudhuri R.R."/>
            <person name="La Ragione R."/>
            <person name="Hildebrand F."/>
            <person name="Pallen M.J."/>
        </authorList>
    </citation>
    <scope>NUCLEOTIDE SEQUENCE</scope>
    <source>
        <strain evidence="1">ChiSjej5B23-6657</strain>
    </source>
</reference>
<proteinExistence type="predicted"/>
<comment type="caution">
    <text evidence="1">The sequence shown here is derived from an EMBL/GenBank/DDBJ whole genome shotgun (WGS) entry which is preliminary data.</text>
</comment>
<sequence>MANIDTDRLQLRRGFGWKRIINSGKASNEEYQVLKGIIHDYPDLKDYCRFFENKRRSIIAMAKLKETDATFLNVKKLQGLMALPLDDGDKKMLFAYFDARTKVMA</sequence>
<gene>
    <name evidence="1" type="ORF">IAA55_06780</name>
</gene>
<dbReference type="EMBL" id="DVHM01000107">
    <property type="protein sequence ID" value="HIR70967.1"/>
    <property type="molecule type" value="Genomic_DNA"/>
</dbReference>
<evidence type="ECO:0000313" key="1">
    <source>
        <dbReference type="EMBL" id="HIR70967.1"/>
    </source>
</evidence>
<organism evidence="1 2">
    <name type="scientific">Candidatus Pullilachnospira gallistercoris</name>
    <dbReference type="NCBI Taxonomy" id="2840911"/>
    <lineage>
        <taxon>Bacteria</taxon>
        <taxon>Bacillati</taxon>
        <taxon>Bacillota</taxon>
        <taxon>Clostridia</taxon>
        <taxon>Lachnospirales</taxon>
        <taxon>Lachnospiraceae</taxon>
        <taxon>Lachnospiraceae incertae sedis</taxon>
        <taxon>Candidatus Pullilachnospira</taxon>
    </lineage>
</organism>
<dbReference type="Proteomes" id="UP000823912">
    <property type="component" value="Unassembled WGS sequence"/>
</dbReference>
<name>A0A9D1JB08_9FIRM</name>
<evidence type="ECO:0000313" key="2">
    <source>
        <dbReference type="Proteomes" id="UP000823912"/>
    </source>
</evidence>
<feature type="non-terminal residue" evidence="1">
    <location>
        <position position="105"/>
    </location>
</feature>
<reference evidence="1" key="1">
    <citation type="submission" date="2020-10" db="EMBL/GenBank/DDBJ databases">
        <authorList>
            <person name="Gilroy R."/>
        </authorList>
    </citation>
    <scope>NUCLEOTIDE SEQUENCE</scope>
    <source>
        <strain evidence="1">ChiSjej5B23-6657</strain>
    </source>
</reference>
<accession>A0A9D1JB08</accession>
<protein>
    <submittedName>
        <fullName evidence="1">Uncharacterized protein</fullName>
    </submittedName>
</protein>
<dbReference type="AlphaFoldDB" id="A0A9D1JB08"/>